<dbReference type="PROSITE" id="PS50005">
    <property type="entry name" value="TPR"/>
    <property type="match status" value="4"/>
</dbReference>
<name>A0ABX0ADB7_9GAMM</name>
<dbReference type="Gene3D" id="3.40.50.300">
    <property type="entry name" value="P-loop containing nucleotide triphosphate hydrolases"/>
    <property type="match status" value="1"/>
</dbReference>
<evidence type="ECO:0000256" key="2">
    <source>
        <dbReference type="PROSITE-ProRule" id="PRU00339"/>
    </source>
</evidence>
<keyword evidence="4" id="KW-1185">Reference proteome</keyword>
<dbReference type="PANTHER" id="PTHR12788">
    <property type="entry name" value="PROTEIN-TYROSINE SULFOTRANSFERASE 2"/>
    <property type="match status" value="1"/>
</dbReference>
<protein>
    <submittedName>
        <fullName evidence="3">Tetratricopeptide repeat protein</fullName>
    </submittedName>
</protein>
<evidence type="ECO:0000256" key="1">
    <source>
        <dbReference type="ARBA" id="ARBA00022679"/>
    </source>
</evidence>
<evidence type="ECO:0000313" key="3">
    <source>
        <dbReference type="EMBL" id="NDK38236.1"/>
    </source>
</evidence>
<organism evidence="3 4">
    <name type="scientific">Pseudoxanthomonas gei</name>
    <dbReference type="NCBI Taxonomy" id="1383030"/>
    <lineage>
        <taxon>Bacteria</taxon>
        <taxon>Pseudomonadati</taxon>
        <taxon>Pseudomonadota</taxon>
        <taxon>Gammaproteobacteria</taxon>
        <taxon>Lysobacterales</taxon>
        <taxon>Lysobacteraceae</taxon>
        <taxon>Pseudoxanthomonas</taxon>
    </lineage>
</organism>
<dbReference type="InterPro" id="IPR027417">
    <property type="entry name" value="P-loop_NTPase"/>
</dbReference>
<reference evidence="3 4" key="1">
    <citation type="submission" date="2018-07" db="EMBL/GenBank/DDBJ databases">
        <title>Whole genome Sequencing of Pseudoxanthomonas gei KCTC 32298 (T).</title>
        <authorList>
            <person name="Kumar S."/>
            <person name="Bansal K."/>
            <person name="Kaur A."/>
            <person name="Patil P."/>
            <person name="Sharma S."/>
            <person name="Patil P.B."/>
        </authorList>
    </citation>
    <scope>NUCLEOTIDE SEQUENCE [LARGE SCALE GENOMIC DNA]</scope>
    <source>
        <strain evidence="3 4">KCTC 32298</strain>
    </source>
</reference>
<dbReference type="InterPro" id="IPR026634">
    <property type="entry name" value="TPST-like"/>
</dbReference>
<dbReference type="SMART" id="SM00028">
    <property type="entry name" value="TPR"/>
    <property type="match status" value="5"/>
</dbReference>
<keyword evidence="1" id="KW-0808">Transferase</keyword>
<dbReference type="Gene3D" id="1.25.40.10">
    <property type="entry name" value="Tetratricopeptide repeat domain"/>
    <property type="match status" value="1"/>
</dbReference>
<dbReference type="Pfam" id="PF13469">
    <property type="entry name" value="Sulfotransfer_3"/>
    <property type="match status" value="1"/>
</dbReference>
<dbReference type="EMBL" id="QOVG01000003">
    <property type="protein sequence ID" value="NDK38236.1"/>
    <property type="molecule type" value="Genomic_DNA"/>
</dbReference>
<evidence type="ECO:0000313" key="4">
    <source>
        <dbReference type="Proteomes" id="UP001429354"/>
    </source>
</evidence>
<keyword evidence="2" id="KW-0802">TPR repeat</keyword>
<dbReference type="InterPro" id="IPR019734">
    <property type="entry name" value="TPR_rpt"/>
</dbReference>
<dbReference type="Pfam" id="PF13432">
    <property type="entry name" value="TPR_16"/>
    <property type="match status" value="3"/>
</dbReference>
<dbReference type="SUPFAM" id="SSF52540">
    <property type="entry name" value="P-loop containing nucleoside triphosphate hydrolases"/>
    <property type="match status" value="1"/>
</dbReference>
<feature type="repeat" description="TPR" evidence="2">
    <location>
        <begin position="139"/>
        <end position="172"/>
    </location>
</feature>
<feature type="repeat" description="TPR" evidence="2">
    <location>
        <begin position="71"/>
        <end position="104"/>
    </location>
</feature>
<dbReference type="Proteomes" id="UP001429354">
    <property type="component" value="Unassembled WGS sequence"/>
</dbReference>
<comment type="caution">
    <text evidence="3">The sequence shown here is derived from an EMBL/GenBank/DDBJ whole genome shotgun (WGS) entry which is preliminary data.</text>
</comment>
<sequence>MLIERRLQQIRILQQDGKWAEARRQLDGMIAEFPVNPSIRRAMALHASGSGQAALALEHMEVALRLAPDSADLQFQLGCLRAHAGKYPEALELFQKTTALMPLHADSWYFLGITLLRLKRDMEALSALRNAHRVDPSHPKALRALADLEFRIGYPVDALPLFRELMRLDPDDIDACLKNSETLSRLGFHDQAIALYQAALRRQPAVADLWMALAQAEEDNDDREAAEQAYSRALELKPGWAFPVSGLLGLKRGGASEALVRRAVEMQADPMLPDPDRALIGYELGKVFDGRSQHAMAMASWDDANAARKRLIGEPDLPHLYSSVDRTVELFRREFFANHGLSGSQDQRMVFIVGMPRSGTTLTEQIIASHPQAHGCGELPDLALIVRNIPVQLGIRAGWPEFVTSMTESTLQESIARYTQAATRHAPAAALRLVDKAPLNFYYLGLVAMMFPQARIIWCRRDPRDVAVSIYGENFALEEKIATSWSGIGHYINLQERLMRHWQAVLPLPILESSYESLVSSPEEQARRIIDFTGLEWDAACLDFHLSGRGVQTPSRWQVKQPMHTRSVGRWRNYEAELAPLLDVLDNPPA</sequence>
<accession>A0ABX0ADB7</accession>
<dbReference type="SUPFAM" id="SSF48452">
    <property type="entry name" value="TPR-like"/>
    <property type="match status" value="2"/>
</dbReference>
<dbReference type="PANTHER" id="PTHR12788:SF10">
    <property type="entry name" value="PROTEIN-TYROSINE SULFOTRANSFERASE"/>
    <property type="match status" value="1"/>
</dbReference>
<gene>
    <name evidence="3" type="ORF">DT603_05200</name>
</gene>
<dbReference type="RefSeq" id="WP_162348811.1">
    <property type="nucleotide sequence ID" value="NZ_QOVG01000003.1"/>
</dbReference>
<proteinExistence type="predicted"/>
<feature type="repeat" description="TPR" evidence="2">
    <location>
        <begin position="207"/>
        <end position="240"/>
    </location>
</feature>
<feature type="repeat" description="TPR" evidence="2">
    <location>
        <begin position="105"/>
        <end position="138"/>
    </location>
</feature>
<dbReference type="InterPro" id="IPR011990">
    <property type="entry name" value="TPR-like_helical_dom_sf"/>
</dbReference>